<name>A0A5D4IJD8_9ACTN</name>
<reference evidence="2 3" key="1">
    <citation type="submission" date="2019-08" db="EMBL/GenBank/DDBJ databases">
        <title>Draft genome for granaticin producer strain Streptomyces parvus C05.</title>
        <authorList>
            <person name="Gonzalez-Pimentel J.L."/>
        </authorList>
    </citation>
    <scope>NUCLEOTIDE SEQUENCE [LARGE SCALE GENOMIC DNA]</scope>
    <source>
        <strain evidence="2 3">C05</strain>
    </source>
</reference>
<comment type="caution">
    <text evidence="2">The sequence shown here is derived from an EMBL/GenBank/DDBJ whole genome shotgun (WGS) entry which is preliminary data.</text>
</comment>
<proteinExistence type="predicted"/>
<evidence type="ECO:0000313" key="3">
    <source>
        <dbReference type="Proteomes" id="UP000323242"/>
    </source>
</evidence>
<gene>
    <name evidence="2" type="ORF">FY004_28150</name>
</gene>
<protein>
    <submittedName>
        <fullName evidence="2">Uncharacterized protein</fullName>
    </submittedName>
</protein>
<keyword evidence="3" id="KW-1185">Reference proteome</keyword>
<accession>A0A5D4IJD8</accession>
<organism evidence="2 3">
    <name type="scientific">Streptomyces parvus</name>
    <dbReference type="NCBI Taxonomy" id="66428"/>
    <lineage>
        <taxon>Bacteria</taxon>
        <taxon>Bacillati</taxon>
        <taxon>Actinomycetota</taxon>
        <taxon>Actinomycetes</taxon>
        <taxon>Kitasatosporales</taxon>
        <taxon>Streptomycetaceae</taxon>
        <taxon>Streptomyces</taxon>
    </lineage>
</organism>
<feature type="region of interest" description="Disordered" evidence="1">
    <location>
        <begin position="21"/>
        <end position="42"/>
    </location>
</feature>
<dbReference type="Proteomes" id="UP000323242">
    <property type="component" value="Unassembled WGS sequence"/>
</dbReference>
<evidence type="ECO:0000313" key="2">
    <source>
        <dbReference type="EMBL" id="TYR52882.1"/>
    </source>
</evidence>
<sequence>MPDLDECTMRFRAGNSPVGEARKVGGVATPPTGEEEAKATESEALGISGAWCKREMLRR</sequence>
<dbReference type="AlphaFoldDB" id="A0A5D4IJD8"/>
<evidence type="ECO:0000256" key="1">
    <source>
        <dbReference type="SAM" id="MobiDB-lite"/>
    </source>
</evidence>
<dbReference type="EMBL" id="VSZQ01000190">
    <property type="protein sequence ID" value="TYR52882.1"/>
    <property type="molecule type" value="Genomic_DNA"/>
</dbReference>